<dbReference type="HOGENOM" id="CLU_072417_2_0_1"/>
<dbReference type="PANTHER" id="PTHR12334:SF6">
    <property type="entry name" value="BAG FAMILY MOLECULAR CHAPERONE REGULATOR 2"/>
    <property type="match status" value="1"/>
</dbReference>
<evidence type="ECO:0000256" key="1">
    <source>
        <dbReference type="SAM" id="MobiDB-lite"/>
    </source>
</evidence>
<reference evidence="3" key="2">
    <citation type="submission" date="2020-05" db="UniProtKB">
        <authorList>
            <consortium name="EnsemblMetazoa"/>
        </authorList>
    </citation>
    <scope>IDENTIFICATION</scope>
    <source>
        <strain evidence="3">wikel</strain>
    </source>
</reference>
<reference evidence="2 4" key="1">
    <citation type="submission" date="2008-03" db="EMBL/GenBank/DDBJ databases">
        <title>Annotation of Ixodes scapularis.</title>
        <authorList>
            <consortium name="Ixodes scapularis Genome Project Consortium"/>
            <person name="Caler E."/>
            <person name="Hannick L.I."/>
            <person name="Bidwell S."/>
            <person name="Joardar V."/>
            <person name="Thiagarajan M."/>
            <person name="Amedeo P."/>
            <person name="Galinsky K.J."/>
            <person name="Schobel S."/>
            <person name="Inman J."/>
            <person name="Hostetler J."/>
            <person name="Miller J."/>
            <person name="Hammond M."/>
            <person name="Megy K."/>
            <person name="Lawson D."/>
            <person name="Kodira C."/>
            <person name="Sutton G."/>
            <person name="Meyer J."/>
            <person name="Hill C.A."/>
            <person name="Birren B."/>
            <person name="Nene V."/>
            <person name="Collins F."/>
            <person name="Alarcon-Chaidez F."/>
            <person name="Wikel S."/>
            <person name="Strausberg R."/>
        </authorList>
    </citation>
    <scope>NUCLEOTIDE SEQUENCE [LARGE SCALE GENOMIC DNA]</scope>
    <source>
        <strain evidence="4">Wikel</strain>
        <strain evidence="2">Wikel colony</strain>
    </source>
</reference>
<dbReference type="GO" id="GO:0000774">
    <property type="term" value="F:adenyl-nucleotide exchange factor activity"/>
    <property type="evidence" value="ECO:0000318"/>
    <property type="project" value="GO_Central"/>
</dbReference>
<dbReference type="FunCoup" id="B7PTY1">
    <property type="interactions" value="272"/>
</dbReference>
<name>B7PTY1_IXOSC</name>
<keyword evidence="4" id="KW-1185">Reference proteome</keyword>
<evidence type="ECO:0000313" key="2">
    <source>
        <dbReference type="EMBL" id="EEC10053.1"/>
    </source>
</evidence>
<dbReference type="EMBL" id="ABJB010771860">
    <property type="status" value="NOT_ANNOTATED_CDS"/>
    <property type="molecule type" value="Genomic_DNA"/>
</dbReference>
<dbReference type="PANTHER" id="PTHR12334">
    <property type="entry name" value="BAG FAMILY MOLECULAR CHAPERONE REGULATOR 2"/>
    <property type="match status" value="1"/>
</dbReference>
<dbReference type="AlphaFoldDB" id="B7PTY1"/>
<dbReference type="GO" id="GO:0051087">
    <property type="term" value="F:protein-folding chaperone binding"/>
    <property type="evidence" value="ECO:0007669"/>
    <property type="project" value="InterPro"/>
</dbReference>
<dbReference type="EMBL" id="ABJB010069735">
    <property type="status" value="NOT_ANNOTATED_CDS"/>
    <property type="molecule type" value="Genomic_DNA"/>
</dbReference>
<evidence type="ECO:0000313" key="3">
    <source>
        <dbReference type="EnsemblMetazoa" id="ISCW008044-PA"/>
    </source>
</evidence>
<dbReference type="GO" id="GO:0050821">
    <property type="term" value="P:protein stabilization"/>
    <property type="evidence" value="ECO:0000318"/>
    <property type="project" value="GO_Central"/>
</dbReference>
<dbReference type="EnsemblMetazoa" id="ISCW008044-RA">
    <property type="protein sequence ID" value="ISCW008044-PA"/>
    <property type="gene ID" value="ISCW008044"/>
</dbReference>
<evidence type="ECO:0000313" key="4">
    <source>
        <dbReference type="Proteomes" id="UP000001555"/>
    </source>
</evidence>
<keyword evidence="5" id="KW-1267">Proteomics identification</keyword>
<feature type="region of interest" description="Disordered" evidence="1">
    <location>
        <begin position="1"/>
        <end position="21"/>
    </location>
</feature>
<proteinExistence type="evidence at protein level"/>
<dbReference type="PaxDb" id="6945-B7PTY1"/>
<dbReference type="VEuPathDB" id="VectorBase:ISCW008044"/>
<feature type="compositionally biased region" description="Basic and acidic residues" evidence="1">
    <location>
        <begin position="1"/>
        <end position="12"/>
    </location>
</feature>
<evidence type="ECO:0007829" key="5">
    <source>
        <dbReference type="PeptideAtlas" id="B7PTY1"/>
    </source>
</evidence>
<sequence>MAQHRQRGEHARRPGCPMSQGDRIVEMLDHIEKRVELMREHAASMEHEKEALVSMLRTIQRNEELAVLTQGEQEEIGITVDRLLGRALSVEVAVNTPRNELQEAALQRVNLCIDSLLVRSRQDPINARTTCELYLSACASEGRGPMDQHFQASVIECTADDQKKTRKRLETILNTLAHVAAQPS</sequence>
<accession>B7PTY1</accession>
<evidence type="ECO:0008006" key="6">
    <source>
        <dbReference type="Google" id="ProtNLM"/>
    </source>
</evidence>
<dbReference type="Gene3D" id="1.20.58.890">
    <property type="match status" value="1"/>
</dbReference>
<dbReference type="InParanoid" id="B7PTY1"/>
<dbReference type="EMBL" id="DS789153">
    <property type="protein sequence ID" value="EEC10053.1"/>
    <property type="molecule type" value="Genomic_DNA"/>
</dbReference>
<organism>
    <name type="scientific">Ixodes scapularis</name>
    <name type="common">Black-legged tick</name>
    <name type="synonym">Deer tick</name>
    <dbReference type="NCBI Taxonomy" id="6945"/>
    <lineage>
        <taxon>Eukaryota</taxon>
        <taxon>Metazoa</taxon>
        <taxon>Ecdysozoa</taxon>
        <taxon>Arthropoda</taxon>
        <taxon>Chelicerata</taxon>
        <taxon>Arachnida</taxon>
        <taxon>Acari</taxon>
        <taxon>Parasitiformes</taxon>
        <taxon>Ixodida</taxon>
        <taxon>Ixodoidea</taxon>
        <taxon>Ixodidae</taxon>
        <taxon>Ixodinae</taxon>
        <taxon>Ixodes</taxon>
    </lineage>
</organism>
<dbReference type="STRING" id="6945.B7PTY1"/>
<gene>
    <name evidence="2" type="ORF">IscW_ISCW008044</name>
</gene>
<dbReference type="InterPro" id="IPR037689">
    <property type="entry name" value="BAG2"/>
</dbReference>
<dbReference type="Proteomes" id="UP000001555">
    <property type="component" value="Unassembled WGS sequence"/>
</dbReference>
<protein>
    <recommendedName>
        <fullName evidence="6">BAG family molecular chaperone regulator 2</fullName>
    </recommendedName>
</protein>